<dbReference type="SUPFAM" id="SSF47413">
    <property type="entry name" value="lambda repressor-like DNA-binding domains"/>
    <property type="match status" value="1"/>
</dbReference>
<dbReference type="Pfam" id="PF13560">
    <property type="entry name" value="HTH_31"/>
    <property type="match status" value="1"/>
</dbReference>
<dbReference type="CDD" id="cd00093">
    <property type="entry name" value="HTH_XRE"/>
    <property type="match status" value="1"/>
</dbReference>
<proteinExistence type="predicted"/>
<sequence>MSDNELGLFLRTRREAVTPAQVGLPTGARRRTPGLRRAELATLAGVSVEYVTRLEQGRDRRPSPPVLSALADALRLSPAERVHLHRLSKSVDSGFTCMGDAQPLREVRPTVRAILDRLEPAPAVVVNRLTEVLAHTDGYHRLMAPTGLFDGPGTPPNLARFVFCRPGARDLYADWDHVADEMVATLKQGPFRADAHIAALADELTVTVGPAFADRVDTVPSLAAATGVTRLAHPEAGSLRLAYESLELSADDDQRVIVYLPADDATAAALDALAGRRPGGLRAVSG</sequence>
<dbReference type="SMART" id="SM00530">
    <property type="entry name" value="HTH_XRE"/>
    <property type="match status" value="1"/>
</dbReference>
<dbReference type="Proteomes" id="UP001317870">
    <property type="component" value="Chromosome"/>
</dbReference>
<dbReference type="PANTHER" id="PTHR35010">
    <property type="entry name" value="BLL4672 PROTEIN-RELATED"/>
    <property type="match status" value="1"/>
</dbReference>
<dbReference type="InterPro" id="IPR001387">
    <property type="entry name" value="Cro/C1-type_HTH"/>
</dbReference>
<dbReference type="EMBL" id="AP026978">
    <property type="protein sequence ID" value="BDT98128.1"/>
    <property type="molecule type" value="Genomic_DNA"/>
</dbReference>
<gene>
    <name evidence="2" type="ORF">IFM12276_11570</name>
</gene>
<name>A0ABN6TYX6_9NOCA</name>
<evidence type="ECO:0000313" key="2">
    <source>
        <dbReference type="EMBL" id="BDT98128.1"/>
    </source>
</evidence>
<organism evidence="2 3">
    <name type="scientific">Nocardia sputorum</name>
    <dbReference type="NCBI Taxonomy" id="2984338"/>
    <lineage>
        <taxon>Bacteria</taxon>
        <taxon>Bacillati</taxon>
        <taxon>Actinomycetota</taxon>
        <taxon>Actinomycetes</taxon>
        <taxon>Mycobacteriales</taxon>
        <taxon>Nocardiaceae</taxon>
        <taxon>Nocardia</taxon>
    </lineage>
</organism>
<reference evidence="2 3" key="1">
    <citation type="submission" date="2022-11" db="EMBL/GenBank/DDBJ databases">
        <title>Genome Sequencing of Nocardia sp. ON39_IFM12276 and assembly.</title>
        <authorList>
            <person name="Shimojima M."/>
            <person name="Toyokawa M."/>
            <person name="Uesaka K."/>
        </authorList>
    </citation>
    <scope>NUCLEOTIDE SEQUENCE [LARGE SCALE GENOMIC DNA]</scope>
    <source>
        <strain evidence="2 3">IFM 12276</strain>
    </source>
</reference>
<keyword evidence="3" id="KW-1185">Reference proteome</keyword>
<dbReference type="InterPro" id="IPR041413">
    <property type="entry name" value="MLTR_LBD"/>
</dbReference>
<dbReference type="Pfam" id="PF17765">
    <property type="entry name" value="MLTR_LBD"/>
    <property type="match status" value="1"/>
</dbReference>
<protein>
    <submittedName>
        <fullName evidence="2">Transcriptional regulator</fullName>
    </submittedName>
</protein>
<evidence type="ECO:0000313" key="3">
    <source>
        <dbReference type="Proteomes" id="UP001317870"/>
    </source>
</evidence>
<dbReference type="Gene3D" id="1.10.260.40">
    <property type="entry name" value="lambda repressor-like DNA-binding domains"/>
    <property type="match status" value="1"/>
</dbReference>
<dbReference type="PROSITE" id="PS50943">
    <property type="entry name" value="HTH_CROC1"/>
    <property type="match status" value="1"/>
</dbReference>
<accession>A0ABN6TYX6</accession>
<dbReference type="PANTHER" id="PTHR35010:SF2">
    <property type="entry name" value="BLL4672 PROTEIN"/>
    <property type="match status" value="1"/>
</dbReference>
<feature type="domain" description="HTH cro/C1-type" evidence="1">
    <location>
        <begin position="34"/>
        <end position="81"/>
    </location>
</feature>
<dbReference type="InterPro" id="IPR010982">
    <property type="entry name" value="Lambda_DNA-bd_dom_sf"/>
</dbReference>
<dbReference type="Gene3D" id="3.30.450.180">
    <property type="match status" value="1"/>
</dbReference>
<dbReference type="RefSeq" id="WP_281878111.1">
    <property type="nucleotide sequence ID" value="NZ_AP026976.1"/>
</dbReference>
<evidence type="ECO:0000259" key="1">
    <source>
        <dbReference type="PROSITE" id="PS50943"/>
    </source>
</evidence>